<dbReference type="PANTHER" id="PTHR38659">
    <property type="entry name" value="METAL-DEPENDENT PHOSPHOHYDROLASE"/>
    <property type="match status" value="1"/>
</dbReference>
<dbReference type="GeneID" id="24849346"/>
<protein>
    <submittedName>
        <fullName evidence="2">Metal-dependent phosphohydrolase</fullName>
    </submittedName>
</protein>
<keyword evidence="2" id="KW-0378">Hydrolase</keyword>
<name>A0A0E3H9H0_METTT</name>
<dbReference type="CDD" id="cd00077">
    <property type="entry name" value="HDc"/>
    <property type="match status" value="1"/>
</dbReference>
<dbReference type="EMBL" id="CP009501">
    <property type="protein sequence ID" value="AKB14089.1"/>
    <property type="molecule type" value="Genomic_DNA"/>
</dbReference>
<dbReference type="OrthoDB" id="52832at2157"/>
<evidence type="ECO:0000313" key="3">
    <source>
        <dbReference type="Proteomes" id="UP000066529"/>
    </source>
</evidence>
<dbReference type="NCBIfam" id="TIGR00277">
    <property type="entry name" value="HDIG"/>
    <property type="match status" value="1"/>
</dbReference>
<dbReference type="InterPro" id="IPR006675">
    <property type="entry name" value="HDIG_dom"/>
</dbReference>
<organism evidence="2 3">
    <name type="scientific">Methanosarcina thermophila (strain ATCC 43570 / DSM 1825 / OCM 12 / VKM B-1830 / TM-1)</name>
    <dbReference type="NCBI Taxonomy" id="523844"/>
    <lineage>
        <taxon>Archaea</taxon>
        <taxon>Methanobacteriati</taxon>
        <taxon>Methanobacteriota</taxon>
        <taxon>Stenosarchaea group</taxon>
        <taxon>Methanomicrobia</taxon>
        <taxon>Methanosarcinales</taxon>
        <taxon>Methanosarcinaceae</taxon>
        <taxon>Methanosarcina</taxon>
    </lineage>
</organism>
<gene>
    <name evidence="2" type="ORF">MSTHT_2331</name>
</gene>
<reference evidence="2 3" key="1">
    <citation type="submission" date="2014-07" db="EMBL/GenBank/DDBJ databases">
        <title>Methanogenic archaea and the global carbon cycle.</title>
        <authorList>
            <person name="Henriksen J.R."/>
            <person name="Luke J."/>
            <person name="Reinhart S."/>
            <person name="Benedict M.N."/>
            <person name="Youngblut N.D."/>
            <person name="Metcalf M.E."/>
            <person name="Whitaker R.J."/>
            <person name="Metcalf W.W."/>
        </authorList>
    </citation>
    <scope>NUCLEOTIDE SEQUENCE [LARGE SCALE GENOMIC DNA]</scope>
    <source>
        <strain evidence="3">ATCC 43570 / DSM 1825 / OCM 12 / VKM B-1830 / TM-1</strain>
    </source>
</reference>
<dbReference type="Gene3D" id="1.10.3210.10">
    <property type="entry name" value="Hypothetical protein af1432"/>
    <property type="match status" value="1"/>
</dbReference>
<dbReference type="InterPro" id="IPR003607">
    <property type="entry name" value="HD/PDEase_dom"/>
</dbReference>
<evidence type="ECO:0000313" key="2">
    <source>
        <dbReference type="EMBL" id="AKB14089.1"/>
    </source>
</evidence>
<proteinExistence type="predicted"/>
<sequence length="170" mass="18930">MITRDEAIQLLEENGCAPNVIEHCKEVASLAVEMANKAIAAGHKVNLEMVEIGALLHDFGRCKTHKIDHAAEGYRLAKNIGIDSEISEIIKRHIGAGISKEEARKLGLPEDDYFPRSLEEKIVAHADNLVKGTRRITTTERIALMRKQEVPEIVIQRVNKLAEEVEGLFS</sequence>
<dbReference type="SUPFAM" id="SSF109604">
    <property type="entry name" value="HD-domain/PDEase-like"/>
    <property type="match status" value="1"/>
</dbReference>
<feature type="domain" description="HD" evidence="1">
    <location>
        <begin position="20"/>
        <end position="132"/>
    </location>
</feature>
<dbReference type="Proteomes" id="UP000066529">
    <property type="component" value="Chromosome"/>
</dbReference>
<accession>A0A0E3H9H0</accession>
<evidence type="ECO:0000259" key="1">
    <source>
        <dbReference type="PROSITE" id="PS51831"/>
    </source>
</evidence>
<dbReference type="SMART" id="SM00471">
    <property type="entry name" value="HDc"/>
    <property type="match status" value="1"/>
</dbReference>
<dbReference type="PATRIC" id="fig|523844.20.peg.2852"/>
<dbReference type="PANTHER" id="PTHR38659:SF2">
    <property type="entry name" value="HDIG DOMAIN PROTEIN"/>
    <property type="match status" value="1"/>
</dbReference>
<dbReference type="PROSITE" id="PS51831">
    <property type="entry name" value="HD"/>
    <property type="match status" value="1"/>
</dbReference>
<dbReference type="Pfam" id="PF01966">
    <property type="entry name" value="HD"/>
    <property type="match status" value="1"/>
</dbReference>
<dbReference type="HOGENOM" id="CLU_073842_1_0_2"/>
<dbReference type="STRING" id="523844.MSTHT_2331"/>
<dbReference type="GO" id="GO:0016787">
    <property type="term" value="F:hydrolase activity"/>
    <property type="evidence" value="ECO:0007669"/>
    <property type="project" value="UniProtKB-KW"/>
</dbReference>
<dbReference type="InterPro" id="IPR006674">
    <property type="entry name" value="HD_domain"/>
</dbReference>
<dbReference type="KEGG" id="mthr:MSTHT_2331"/>
<dbReference type="RefSeq" id="WP_048168584.1">
    <property type="nucleotide sequence ID" value="NZ_CP009501.1"/>
</dbReference>
<dbReference type="AlphaFoldDB" id="A0A0E3H9H0"/>